<keyword evidence="2" id="KW-1185">Reference proteome</keyword>
<dbReference type="EMBL" id="JBGBDC010000010">
    <property type="protein sequence ID" value="MEY2253384.1"/>
    <property type="molecule type" value="Genomic_DNA"/>
</dbReference>
<gene>
    <name evidence="1" type="ORF">AB7A72_20370</name>
</gene>
<name>A0ABV4B7C9_9BURK</name>
<proteinExistence type="predicted"/>
<organism evidence="1 2">
    <name type="scientific">Comamonas sediminis</name>
    <dbReference type="NCBI Taxonomy" id="1783360"/>
    <lineage>
        <taxon>Bacteria</taxon>
        <taxon>Pseudomonadati</taxon>
        <taxon>Pseudomonadota</taxon>
        <taxon>Betaproteobacteria</taxon>
        <taxon>Burkholderiales</taxon>
        <taxon>Comamonadaceae</taxon>
        <taxon>Comamonas</taxon>
    </lineage>
</organism>
<protein>
    <submittedName>
        <fullName evidence="1">Uncharacterized protein</fullName>
    </submittedName>
</protein>
<reference evidence="1 2" key="1">
    <citation type="journal article" date="2016" name="Int. J. Syst. Evol. Microbiol.">
        <title>Description of Comamonas sediminis sp. nov., isolated from lagoon sediments.</title>
        <authorList>
            <person name="Subhash Y."/>
            <person name="Bang J.J."/>
            <person name="You T.H."/>
            <person name="Lee S.S."/>
        </authorList>
    </citation>
    <scope>NUCLEOTIDE SEQUENCE [LARGE SCALE GENOMIC DNA]</scope>
    <source>
        <strain evidence="1 2">JCM 31169</strain>
    </source>
</reference>
<comment type="caution">
    <text evidence="1">The sequence shown here is derived from an EMBL/GenBank/DDBJ whole genome shotgun (WGS) entry which is preliminary data.</text>
</comment>
<accession>A0ABV4B7C9</accession>
<evidence type="ECO:0000313" key="1">
    <source>
        <dbReference type="EMBL" id="MEY2253384.1"/>
    </source>
</evidence>
<sequence>MNNTKECWSKDNEDFNCSDLGDLLDTYGDELRPGDTVYQGAAKEPSISSLVDADSVIEDIASSAWDFGDEYAEGYPEVTPDHKAKLQTLLENWLSECPPPRFYLVVEAKQYILTADDFSEERLAEIAEEDAKPAPKEAP</sequence>
<evidence type="ECO:0000313" key="2">
    <source>
        <dbReference type="Proteomes" id="UP001562178"/>
    </source>
</evidence>
<dbReference type="RefSeq" id="WP_369460971.1">
    <property type="nucleotide sequence ID" value="NZ_JBGBDC010000010.1"/>
</dbReference>
<dbReference type="Proteomes" id="UP001562178">
    <property type="component" value="Unassembled WGS sequence"/>
</dbReference>